<keyword evidence="2" id="KW-1185">Reference proteome</keyword>
<dbReference type="EMBL" id="BORQ01000001">
    <property type="protein sequence ID" value="GIO29662.1"/>
    <property type="molecule type" value="Genomic_DNA"/>
</dbReference>
<comment type="caution">
    <text evidence="1">The sequence shown here is derived from an EMBL/GenBank/DDBJ whole genome shotgun (WGS) entry which is preliminary data.</text>
</comment>
<reference evidence="1" key="1">
    <citation type="submission" date="2021-03" db="EMBL/GenBank/DDBJ databases">
        <title>Antimicrobial resistance genes in bacteria isolated from Japanese honey, and their potential for conferring macrolide and lincosamide resistance in the American foulbrood pathogen Paenibacillus larvae.</title>
        <authorList>
            <person name="Okamoto M."/>
            <person name="Kumagai M."/>
            <person name="Kanamori H."/>
            <person name="Takamatsu D."/>
        </authorList>
    </citation>
    <scope>NUCLEOTIDE SEQUENCE</scope>
    <source>
        <strain evidence="1">J2TS6</strain>
    </source>
</reference>
<protein>
    <submittedName>
        <fullName evidence="1">Uncharacterized protein</fullName>
    </submittedName>
</protein>
<dbReference type="AlphaFoldDB" id="A0A919XF27"/>
<sequence>MWYKRVEHIERKNLSHEIYNADFAINQLSVNTSAPYHLEENSLLQWIVAPFLQEKRGTSFEVPLYSLEIYRFIIDLVAPHFNSIEGIHENNELTSIRLSEMKNESRMAFQQVVTENDILSPVVKDFYLRSELDIRNQVLDCEDIEIIIDNFQAMNNVENRELETSIWEYLDNIMLLNGGNIILAPQNWLFNENLLESPALEYFSRYAKRLYLTVNKFNMHVRAIEIFIE</sequence>
<gene>
    <name evidence="1" type="ORF">J2TS6_08030</name>
</gene>
<organism evidence="1 2">
    <name type="scientific">Paenibacillus albilobatus</name>
    <dbReference type="NCBI Taxonomy" id="2716884"/>
    <lineage>
        <taxon>Bacteria</taxon>
        <taxon>Bacillati</taxon>
        <taxon>Bacillota</taxon>
        <taxon>Bacilli</taxon>
        <taxon>Bacillales</taxon>
        <taxon>Paenibacillaceae</taxon>
        <taxon>Paenibacillus</taxon>
    </lineage>
</organism>
<dbReference type="Proteomes" id="UP000679779">
    <property type="component" value="Unassembled WGS sequence"/>
</dbReference>
<dbReference type="RefSeq" id="WP_160037686.1">
    <property type="nucleotide sequence ID" value="NZ_BORQ01000001.1"/>
</dbReference>
<proteinExistence type="predicted"/>
<name>A0A919XF27_9BACL</name>
<evidence type="ECO:0000313" key="2">
    <source>
        <dbReference type="Proteomes" id="UP000679779"/>
    </source>
</evidence>
<evidence type="ECO:0000313" key="1">
    <source>
        <dbReference type="EMBL" id="GIO29662.1"/>
    </source>
</evidence>
<accession>A0A919XF27</accession>